<organism evidence="2">
    <name type="scientific">Fagus sylvatica</name>
    <name type="common">Beechnut</name>
    <dbReference type="NCBI Taxonomy" id="28930"/>
    <lineage>
        <taxon>Eukaryota</taxon>
        <taxon>Viridiplantae</taxon>
        <taxon>Streptophyta</taxon>
        <taxon>Embryophyta</taxon>
        <taxon>Tracheophyta</taxon>
        <taxon>Spermatophyta</taxon>
        <taxon>Magnoliopsida</taxon>
        <taxon>eudicotyledons</taxon>
        <taxon>Gunneridae</taxon>
        <taxon>Pentapetalae</taxon>
        <taxon>rosids</taxon>
        <taxon>fabids</taxon>
        <taxon>Fagales</taxon>
        <taxon>Fagaceae</taxon>
        <taxon>Fagus</taxon>
    </lineage>
</organism>
<evidence type="ECO:0000313" key="2">
    <source>
        <dbReference type="EMBL" id="SPD06581.1"/>
    </source>
</evidence>
<accession>A0A2N9H4M5</accession>
<dbReference type="GO" id="GO:0005886">
    <property type="term" value="C:plasma membrane"/>
    <property type="evidence" value="ECO:0007669"/>
    <property type="project" value="TreeGrafter"/>
</dbReference>
<dbReference type="GO" id="GO:0000166">
    <property type="term" value="F:nucleotide binding"/>
    <property type="evidence" value="ECO:0007669"/>
    <property type="project" value="InterPro"/>
</dbReference>
<keyword evidence="1" id="KW-0460">Magnesium</keyword>
<gene>
    <name evidence="2" type="ORF">FSB_LOCUS34463</name>
</gene>
<evidence type="ECO:0000256" key="1">
    <source>
        <dbReference type="ARBA" id="ARBA00022842"/>
    </source>
</evidence>
<dbReference type="PANTHER" id="PTHR24093">
    <property type="entry name" value="CATION TRANSPORTING ATPASE"/>
    <property type="match status" value="1"/>
</dbReference>
<protein>
    <submittedName>
        <fullName evidence="2">Uncharacterized protein</fullName>
    </submittedName>
</protein>
<dbReference type="InterPro" id="IPR023299">
    <property type="entry name" value="ATPase_P-typ_cyto_dom_N"/>
</dbReference>
<sequence>MGSPKGIDLEWVLCRSRAIPCSYKRRHPLLPNDANLCSHKQRRSGGFADGFGNGFDGGWGMGFVGLMGCVQTTTGTVYKPHSTSLPTEISGSPTEKAILSWAVFNLDMNIEEVKQNYHIIHVEAFNSEKKRSGVLVKRNNEKIIHTHWKGAAEMILAMCSTYYDSAGVQKVMDDEERLQLGTIIKNMAEKSLRCIAFAHKEVAEESGQVGEVKRKGGGHHGQDPCSFIGTMHRRCRRRRHQPRRQLSLSLGFSPLSLPHGFSFLSYHRNSLRPPWPNRAPHRRRSSPPLMVEDFGSALPLSLAVVIGESVWVYGLGKTIYGSWVFFEPMWCLMLCEPVCGIQIHSKEAMGFSDLLVGVYGYGRG</sequence>
<dbReference type="GO" id="GO:0005388">
    <property type="term" value="F:P-type calcium transporter activity"/>
    <property type="evidence" value="ECO:0007669"/>
    <property type="project" value="TreeGrafter"/>
</dbReference>
<dbReference type="AlphaFoldDB" id="A0A2N9H4M5"/>
<dbReference type="SUPFAM" id="SSF81660">
    <property type="entry name" value="Metal cation-transporting ATPase, ATP-binding domain N"/>
    <property type="match status" value="1"/>
</dbReference>
<dbReference type="Pfam" id="PF13246">
    <property type="entry name" value="Cation_ATPase"/>
    <property type="match status" value="1"/>
</dbReference>
<dbReference type="Gene3D" id="3.40.1110.10">
    <property type="entry name" value="Calcium-transporting ATPase, cytoplasmic domain N"/>
    <property type="match status" value="1"/>
</dbReference>
<dbReference type="PANTHER" id="PTHR24093:SF509">
    <property type="entry name" value="CALCIUM-TRANSPORTING ATPASE"/>
    <property type="match status" value="1"/>
</dbReference>
<proteinExistence type="predicted"/>
<dbReference type="EMBL" id="OIVN01002802">
    <property type="protein sequence ID" value="SPD06581.1"/>
    <property type="molecule type" value="Genomic_DNA"/>
</dbReference>
<reference evidence="2" key="1">
    <citation type="submission" date="2018-02" db="EMBL/GenBank/DDBJ databases">
        <authorList>
            <person name="Cohen D.B."/>
            <person name="Kent A.D."/>
        </authorList>
    </citation>
    <scope>NUCLEOTIDE SEQUENCE</scope>
</reference>
<name>A0A2N9H4M5_FAGSY</name>